<comment type="similarity">
    <text evidence="1">Belongs to the VPS16 family.</text>
</comment>
<feature type="domain" description="Vps16 N-terminal" evidence="3">
    <location>
        <begin position="8"/>
        <end position="409"/>
    </location>
</feature>
<feature type="domain" description="Vps16 C-terminal" evidence="2">
    <location>
        <begin position="494"/>
        <end position="627"/>
    </location>
</feature>
<evidence type="ECO:0000313" key="5">
    <source>
        <dbReference type="Proteomes" id="UP000186594"/>
    </source>
</evidence>
<dbReference type="InterPro" id="IPR016534">
    <property type="entry name" value="VPS16"/>
</dbReference>
<accession>A0A1U7LMD8</accession>
<keyword evidence="5" id="KW-1185">Reference proteome</keyword>
<dbReference type="GO" id="GO:0006886">
    <property type="term" value="P:intracellular protein transport"/>
    <property type="evidence" value="ECO:0007669"/>
    <property type="project" value="InterPro"/>
</dbReference>
<dbReference type="SUPFAM" id="SSF82171">
    <property type="entry name" value="DPP6 N-terminal domain-like"/>
    <property type="match status" value="1"/>
</dbReference>
<dbReference type="Gene3D" id="2.130.10.10">
    <property type="entry name" value="YVTN repeat-like/Quinoprotein amine dehydrogenase"/>
    <property type="match status" value="1"/>
</dbReference>
<dbReference type="GO" id="GO:0005768">
    <property type="term" value="C:endosome"/>
    <property type="evidence" value="ECO:0007669"/>
    <property type="project" value="TreeGrafter"/>
</dbReference>
<dbReference type="InterPro" id="IPR006926">
    <property type="entry name" value="Vps16_N"/>
</dbReference>
<protein>
    <submittedName>
        <fullName evidence="4">Putative vacuolar protein sorting-associated protein 16</fullName>
    </submittedName>
</protein>
<evidence type="ECO:0000313" key="4">
    <source>
        <dbReference type="EMBL" id="OLL23809.1"/>
    </source>
</evidence>
<organism evidence="4 5">
    <name type="scientific">Neolecta irregularis (strain DAH-3)</name>
    <dbReference type="NCBI Taxonomy" id="1198029"/>
    <lineage>
        <taxon>Eukaryota</taxon>
        <taxon>Fungi</taxon>
        <taxon>Dikarya</taxon>
        <taxon>Ascomycota</taxon>
        <taxon>Taphrinomycotina</taxon>
        <taxon>Neolectales</taxon>
        <taxon>Neolectaceae</taxon>
        <taxon>Neolecta</taxon>
    </lineage>
</organism>
<reference evidence="4 5" key="1">
    <citation type="submission" date="2016-04" db="EMBL/GenBank/DDBJ databases">
        <title>Evolutionary innovation and constraint leading to complex multicellularity in the Ascomycota.</title>
        <authorList>
            <person name="Cisse O."/>
            <person name="Nguyen A."/>
            <person name="Hewitt D.A."/>
            <person name="Jedd G."/>
            <person name="Stajich J.E."/>
        </authorList>
    </citation>
    <scope>NUCLEOTIDE SEQUENCE [LARGE SCALE GENOMIC DNA]</scope>
    <source>
        <strain evidence="4 5">DAH-3</strain>
    </source>
</reference>
<dbReference type="GO" id="GO:0016197">
    <property type="term" value="P:endosomal transport"/>
    <property type="evidence" value="ECO:0007669"/>
    <property type="project" value="TreeGrafter"/>
</dbReference>
<evidence type="ECO:0000256" key="1">
    <source>
        <dbReference type="ARBA" id="ARBA00009250"/>
    </source>
</evidence>
<dbReference type="GO" id="GO:0042144">
    <property type="term" value="P:vacuole fusion, non-autophagic"/>
    <property type="evidence" value="ECO:0007669"/>
    <property type="project" value="TreeGrafter"/>
</dbReference>
<dbReference type="PIRSF" id="PIRSF007949">
    <property type="entry name" value="VPS16"/>
    <property type="match status" value="1"/>
</dbReference>
<dbReference type="Proteomes" id="UP000186594">
    <property type="component" value="Unassembled WGS sequence"/>
</dbReference>
<dbReference type="AlphaFoldDB" id="A0A1U7LMD8"/>
<proteinExistence type="inferred from homology"/>
<evidence type="ECO:0000259" key="2">
    <source>
        <dbReference type="Pfam" id="PF04840"/>
    </source>
</evidence>
<dbReference type="PANTHER" id="PTHR12811">
    <property type="entry name" value="VACUOLAR PROTEIN SORTING VPS16"/>
    <property type="match status" value="1"/>
</dbReference>
<gene>
    <name evidence="4" type="ORF">NEOLI_004847</name>
</gene>
<dbReference type="STRING" id="1198029.A0A1U7LMD8"/>
<dbReference type="EMBL" id="LXFE01001214">
    <property type="protein sequence ID" value="OLL23809.1"/>
    <property type="molecule type" value="Genomic_DNA"/>
</dbReference>
<dbReference type="Pfam" id="PF04840">
    <property type="entry name" value="Vps16_C"/>
    <property type="match status" value="1"/>
</dbReference>
<dbReference type="OMA" id="RIPACLC"/>
<dbReference type="Pfam" id="PF04841">
    <property type="entry name" value="Vps16_N"/>
    <property type="match status" value="1"/>
</dbReference>
<dbReference type="PANTHER" id="PTHR12811:SF0">
    <property type="entry name" value="VACUOLAR PROTEIN SORTING-ASSOCIATED PROTEIN 16 HOMOLOG"/>
    <property type="match status" value="1"/>
</dbReference>
<comment type="caution">
    <text evidence="4">The sequence shown here is derived from an EMBL/GenBank/DDBJ whole genome shotgun (WGS) entry which is preliminary data.</text>
</comment>
<dbReference type="InterPro" id="IPR006925">
    <property type="entry name" value="Vps16_C"/>
</dbReference>
<dbReference type="InterPro" id="IPR015943">
    <property type="entry name" value="WD40/YVTN_repeat-like_dom_sf"/>
</dbReference>
<dbReference type="GO" id="GO:0030897">
    <property type="term" value="C:HOPS complex"/>
    <property type="evidence" value="ECO:0007669"/>
    <property type="project" value="TreeGrafter"/>
</dbReference>
<dbReference type="OrthoDB" id="1792at2759"/>
<sequence>MSPIAPPNTEWELLRDTFYRRSDIYKMTWSDLDLSSFTVVAAPHGGALALIRDESKTYTYPRIATSRPGILIYSSSGQLIERIPWDGKKICGSGWTNNEKLVIVTHDGTVRYYDLRGHFSQFSLGEDAVATGVHECQFWQSGLVALLRDGRYVMISNFAEPRPRMFATHGLTVKQIHCWAILPPQHTLSRQVEILIATRQTILVIDAVESQDQLLEQGPFSCMSVSPNGSFLALYSPEGKLWVVSTDFQRNLSEFDTGERTGLKQIAWCGDNSVILTWNNLLLMVGPFGGALRYMYDDYFWIFTDTDGLRIISQTKCEFLQRVPDYVEDVFKVGATSPAAVLLDAADQLDKKSAKADENVQIIRPHLTEAVETCIKAAGFEFSYYWQKQLLKAASFGKAFLDFYNSDAFAEMCDYLRVLNAVRNFEIGLSLTYEQFIQLGPENLIDRLLDRQQHLLALRISEHLRLPLDKVYIHWACMKIRVSGSNDDSVCRIILLDYESNPANQVPLLLSMKEDEHALKKAIESEDSDLVYFVLLELKGKMSLPQFFHLLNDKPVASRLFERLADEQNDKALLKDFFYQDDRTGDSAGVILKDGFEKTDHRERLDSLHLASKMFGEDKEHAFEAKVNTLSLVVF</sequence>
<dbReference type="GO" id="GO:0003779">
    <property type="term" value="F:actin binding"/>
    <property type="evidence" value="ECO:0007669"/>
    <property type="project" value="TreeGrafter"/>
</dbReference>
<name>A0A1U7LMD8_NEOID</name>
<evidence type="ECO:0000259" key="3">
    <source>
        <dbReference type="Pfam" id="PF04841"/>
    </source>
</evidence>